<evidence type="ECO:0000256" key="12">
    <source>
        <dbReference type="RuleBase" id="RU364096"/>
    </source>
</evidence>
<evidence type="ECO:0000256" key="4">
    <source>
        <dbReference type="ARBA" id="ARBA00017012"/>
    </source>
</evidence>
<evidence type="ECO:0000256" key="11">
    <source>
        <dbReference type="ARBA" id="ARBA00023180"/>
    </source>
</evidence>
<feature type="region of interest" description="Disordered" evidence="13">
    <location>
        <begin position="17"/>
        <end position="38"/>
    </location>
</feature>
<dbReference type="GO" id="GO:0005615">
    <property type="term" value="C:extracellular space"/>
    <property type="evidence" value="ECO:0007669"/>
    <property type="project" value="TreeGrafter"/>
</dbReference>
<keyword evidence="16" id="KW-1185">Reference proteome</keyword>
<evidence type="ECO:0000313" key="15">
    <source>
        <dbReference type="EMBL" id="KAJ8370108.1"/>
    </source>
</evidence>
<keyword evidence="11" id="KW-0325">Glycoprotein</keyword>
<dbReference type="EMBL" id="JAINUF010000003">
    <property type="protein sequence ID" value="KAJ8370108.1"/>
    <property type="molecule type" value="Genomic_DNA"/>
</dbReference>
<keyword evidence="6 12" id="KW-0272">Extracellular matrix</keyword>
<keyword evidence="8" id="KW-0732">Signal</keyword>
<dbReference type="Proteomes" id="UP001152622">
    <property type="component" value="Chromosome 3"/>
</dbReference>
<dbReference type="InterPro" id="IPR001611">
    <property type="entry name" value="Leu-rich_rpt"/>
</dbReference>
<dbReference type="Pfam" id="PF01462">
    <property type="entry name" value="LRRNT"/>
    <property type="match status" value="1"/>
</dbReference>
<gene>
    <name evidence="15" type="ORF">SKAU_G00101360</name>
</gene>
<dbReference type="SUPFAM" id="SSF52058">
    <property type="entry name" value="L domain-like"/>
    <property type="match status" value="1"/>
</dbReference>
<evidence type="ECO:0000256" key="1">
    <source>
        <dbReference type="ARBA" id="ARBA00002214"/>
    </source>
</evidence>
<dbReference type="SMART" id="SM00369">
    <property type="entry name" value="LRR_TYP"/>
    <property type="match status" value="6"/>
</dbReference>
<dbReference type="PROSITE" id="PS51450">
    <property type="entry name" value="LRR"/>
    <property type="match status" value="1"/>
</dbReference>
<evidence type="ECO:0000256" key="8">
    <source>
        <dbReference type="ARBA" id="ARBA00022729"/>
    </source>
</evidence>
<proteinExistence type="inferred from homology"/>
<dbReference type="AlphaFoldDB" id="A0A9Q1FZF1"/>
<comment type="similarity">
    <text evidence="3 12">Belongs to the small leucine-rich proteoglycan (SLRP) family. SLRP class I subfamily.</text>
</comment>
<dbReference type="Gene3D" id="3.80.10.10">
    <property type="entry name" value="Ribonuclease Inhibitor"/>
    <property type="match status" value="1"/>
</dbReference>
<reference evidence="15" key="1">
    <citation type="journal article" date="2023" name="Science">
        <title>Genome structures resolve the early diversification of teleost fishes.</title>
        <authorList>
            <person name="Parey E."/>
            <person name="Louis A."/>
            <person name="Montfort J."/>
            <person name="Bouchez O."/>
            <person name="Roques C."/>
            <person name="Iampietro C."/>
            <person name="Lluch J."/>
            <person name="Castinel A."/>
            <person name="Donnadieu C."/>
            <person name="Desvignes T."/>
            <person name="Floi Bucao C."/>
            <person name="Jouanno E."/>
            <person name="Wen M."/>
            <person name="Mejri S."/>
            <person name="Dirks R."/>
            <person name="Jansen H."/>
            <person name="Henkel C."/>
            <person name="Chen W.J."/>
            <person name="Zahm M."/>
            <person name="Cabau C."/>
            <person name="Klopp C."/>
            <person name="Thompson A.W."/>
            <person name="Robinson-Rechavi M."/>
            <person name="Braasch I."/>
            <person name="Lecointre G."/>
            <person name="Bobe J."/>
            <person name="Postlethwait J.H."/>
            <person name="Berthelot C."/>
            <person name="Roest Crollius H."/>
            <person name="Guiguen Y."/>
        </authorList>
    </citation>
    <scope>NUCLEOTIDE SEQUENCE</scope>
    <source>
        <strain evidence="15">WJC10195</strain>
    </source>
</reference>
<dbReference type="SMART" id="SM00364">
    <property type="entry name" value="LRR_BAC"/>
    <property type="match status" value="4"/>
</dbReference>
<sequence>MPTVIMKHILPCGRARGSVGAEHGDRNRRNGSAQVKSQEQGCSYGGPCGAVMVNLSAVIRVSLLSVAMLPHSALLLLLCVTCLLTSCPALPFEQKGFWDFGMDSDIGDLMKMMRDEGEGSAMEELPHPKHEPTCPFGCQCHLRVVQCSDLRLTAVPYDIPTDTRLLDLQNNYITELRENDFKGLSNLYALVLRNNQISRVHPRAFAPLQRMQKLYFSHNHLTSVPKNLPTSLEELRIHDNRIRKVPEGAFANLRNMNCIEMGGNPLQNSGFEPGAFKGLRLSYLRISEAKLTGVPTDLPESLHELHLDHNQIQAIELEDLSRYTNLYRLGLGYNHVRNIEAGSLHYLPYLRELHLDNNRLNGVPAGLPEMKYLQVVYLHANNISRIDINDFCPLGFGMKRTFYNGISLFSNPINYWEVQPATFRCVSDSLAIQFGNNRK</sequence>
<evidence type="ECO:0000313" key="16">
    <source>
        <dbReference type="Proteomes" id="UP001152622"/>
    </source>
</evidence>
<dbReference type="InterPro" id="IPR003591">
    <property type="entry name" value="Leu-rich_rpt_typical-subtyp"/>
</dbReference>
<dbReference type="InterPro" id="IPR000372">
    <property type="entry name" value="LRRNT"/>
</dbReference>
<evidence type="ECO:0000259" key="14">
    <source>
        <dbReference type="SMART" id="SM00013"/>
    </source>
</evidence>
<dbReference type="OrthoDB" id="1111193at2759"/>
<dbReference type="InterPro" id="IPR032675">
    <property type="entry name" value="LRR_dom_sf"/>
</dbReference>
<comment type="function">
    <text evidence="1 12">May be involved in collagen fiber assembly.</text>
</comment>
<keyword evidence="10" id="KW-0654">Proteoglycan</keyword>
<evidence type="ECO:0000256" key="7">
    <source>
        <dbReference type="ARBA" id="ARBA00022614"/>
    </source>
</evidence>
<dbReference type="SMART" id="SM00013">
    <property type="entry name" value="LRRNT"/>
    <property type="match status" value="1"/>
</dbReference>
<keyword evidence="9" id="KW-0677">Repeat</keyword>
<evidence type="ECO:0000256" key="2">
    <source>
        <dbReference type="ARBA" id="ARBA00004498"/>
    </source>
</evidence>
<evidence type="ECO:0000256" key="10">
    <source>
        <dbReference type="ARBA" id="ARBA00022974"/>
    </source>
</evidence>
<evidence type="ECO:0000256" key="5">
    <source>
        <dbReference type="ARBA" id="ARBA00022525"/>
    </source>
</evidence>
<accession>A0A9Q1FZF1</accession>
<protein>
    <recommendedName>
        <fullName evidence="4 12">Biglycan</fullName>
    </recommendedName>
</protein>
<dbReference type="Pfam" id="PF13855">
    <property type="entry name" value="LRR_8"/>
    <property type="match status" value="3"/>
</dbReference>
<feature type="domain" description="LRRNT" evidence="14">
    <location>
        <begin position="133"/>
        <end position="165"/>
    </location>
</feature>
<dbReference type="PANTHER" id="PTHR45712:SF11">
    <property type="entry name" value="BIGLYCAN"/>
    <property type="match status" value="1"/>
</dbReference>
<dbReference type="FunFam" id="3.80.10.10:FF:000770">
    <property type="entry name" value="Uncharacterized protein"/>
    <property type="match status" value="1"/>
</dbReference>
<keyword evidence="7" id="KW-0433">Leucine-rich repeat</keyword>
<evidence type="ECO:0000256" key="6">
    <source>
        <dbReference type="ARBA" id="ARBA00022530"/>
    </source>
</evidence>
<dbReference type="PANTHER" id="PTHR45712">
    <property type="entry name" value="AGAP008170-PA"/>
    <property type="match status" value="1"/>
</dbReference>
<evidence type="ECO:0000256" key="13">
    <source>
        <dbReference type="SAM" id="MobiDB-lite"/>
    </source>
</evidence>
<keyword evidence="5" id="KW-0964">Secreted</keyword>
<comment type="subcellular location">
    <subcellularLocation>
        <location evidence="2 12">Secreted</location>
        <location evidence="2 12">Extracellular space</location>
        <location evidence="2 12">Extracellular matrix</location>
    </subcellularLocation>
</comment>
<name>A0A9Q1FZF1_SYNKA</name>
<evidence type="ECO:0000256" key="9">
    <source>
        <dbReference type="ARBA" id="ARBA00022737"/>
    </source>
</evidence>
<comment type="caution">
    <text evidence="15">The sequence shown here is derived from an EMBL/GenBank/DDBJ whole genome shotgun (WGS) entry which is preliminary data.</text>
</comment>
<organism evidence="15 16">
    <name type="scientific">Synaphobranchus kaupii</name>
    <name type="common">Kaup's arrowtooth eel</name>
    <dbReference type="NCBI Taxonomy" id="118154"/>
    <lineage>
        <taxon>Eukaryota</taxon>
        <taxon>Metazoa</taxon>
        <taxon>Chordata</taxon>
        <taxon>Craniata</taxon>
        <taxon>Vertebrata</taxon>
        <taxon>Euteleostomi</taxon>
        <taxon>Actinopterygii</taxon>
        <taxon>Neopterygii</taxon>
        <taxon>Teleostei</taxon>
        <taxon>Anguilliformes</taxon>
        <taxon>Synaphobranchidae</taxon>
        <taxon>Synaphobranchus</taxon>
    </lineage>
</organism>
<dbReference type="InterPro" id="IPR050333">
    <property type="entry name" value="SLRP"/>
</dbReference>
<evidence type="ECO:0000256" key="3">
    <source>
        <dbReference type="ARBA" id="ARBA00009811"/>
    </source>
</evidence>